<dbReference type="InterPro" id="IPR023398">
    <property type="entry name" value="TIF_eIF4e-like"/>
</dbReference>
<name>A0A6C0EPZ9_9ZZZZ</name>
<dbReference type="EMBL" id="MN738902">
    <property type="protein sequence ID" value="QHT30583.1"/>
    <property type="molecule type" value="Genomic_DNA"/>
</dbReference>
<reference evidence="1" key="1">
    <citation type="journal article" date="2020" name="Nature">
        <title>Giant virus diversity and host interactions through global metagenomics.</title>
        <authorList>
            <person name="Schulz F."/>
            <person name="Roux S."/>
            <person name="Paez-Espino D."/>
            <person name="Jungbluth S."/>
            <person name="Walsh D.A."/>
            <person name="Denef V.J."/>
            <person name="McMahon K.D."/>
            <person name="Konstantinidis K.T."/>
            <person name="Eloe-Fadrosh E.A."/>
            <person name="Kyrpides N.C."/>
            <person name="Woyke T."/>
        </authorList>
    </citation>
    <scope>NUCLEOTIDE SEQUENCE</scope>
    <source>
        <strain evidence="1">GVMAG-M-3300009151-35</strain>
    </source>
</reference>
<dbReference type="GO" id="GO:0000340">
    <property type="term" value="F:RNA 7-methylguanosine cap binding"/>
    <property type="evidence" value="ECO:0007669"/>
    <property type="project" value="TreeGrafter"/>
</dbReference>
<dbReference type="AlphaFoldDB" id="A0A6C0EPZ9"/>
<dbReference type="PANTHER" id="PTHR11960">
    <property type="entry name" value="EUKARYOTIC TRANSLATION INITIATION FACTOR 4E RELATED"/>
    <property type="match status" value="1"/>
</dbReference>
<dbReference type="Gene3D" id="3.30.760.10">
    <property type="entry name" value="RNA Cap, Translation Initiation Factor Eif4e"/>
    <property type="match status" value="1"/>
</dbReference>
<accession>A0A6C0EPZ9</accession>
<evidence type="ECO:0000313" key="1">
    <source>
        <dbReference type="EMBL" id="QHT30583.1"/>
    </source>
</evidence>
<dbReference type="SUPFAM" id="SSF55418">
    <property type="entry name" value="eIF4e-like"/>
    <property type="match status" value="1"/>
</dbReference>
<evidence type="ECO:0008006" key="2">
    <source>
        <dbReference type="Google" id="ProtNLM"/>
    </source>
</evidence>
<dbReference type="InterPro" id="IPR001040">
    <property type="entry name" value="TIF_eIF_4E"/>
</dbReference>
<protein>
    <recommendedName>
        <fullName evidence="2">Eukaryotic translation initiation factor 4E</fullName>
    </recommendedName>
</protein>
<sequence>MSSSTYINDVWSLYFHDPYDMNWDANSYKFITTISSVEDFVNIYKAFEDLWLRGMFFIMREHIMPRWEDENNINGGCLSFKVNKQDFNDKLFEIASLILGETMGKTDITSMNINGLSISPKKNYHIIRIWLKNNDRVNKNLFNLHVHPYSVVMYKPHNESI</sequence>
<dbReference type="Pfam" id="PF01652">
    <property type="entry name" value="IF4E"/>
    <property type="match status" value="1"/>
</dbReference>
<proteinExistence type="predicted"/>
<organism evidence="1">
    <name type="scientific">viral metagenome</name>
    <dbReference type="NCBI Taxonomy" id="1070528"/>
    <lineage>
        <taxon>unclassified sequences</taxon>
        <taxon>metagenomes</taxon>
        <taxon>organismal metagenomes</taxon>
    </lineage>
</organism>
<dbReference type="GO" id="GO:0016281">
    <property type="term" value="C:eukaryotic translation initiation factor 4F complex"/>
    <property type="evidence" value="ECO:0007669"/>
    <property type="project" value="TreeGrafter"/>
</dbReference>
<dbReference type="GO" id="GO:0003743">
    <property type="term" value="F:translation initiation factor activity"/>
    <property type="evidence" value="ECO:0007669"/>
    <property type="project" value="InterPro"/>
</dbReference>